<keyword evidence="4 9" id="KW-0202">Cytokine</keyword>
<proteinExistence type="inferred from homology"/>
<dbReference type="AlphaFoldDB" id="A0A7L0NM72"/>
<evidence type="ECO:0000256" key="8">
    <source>
        <dbReference type="ARBA" id="ARBA00023157"/>
    </source>
</evidence>
<comment type="subcellular location">
    <subcellularLocation>
        <location evidence="2">Secreted</location>
    </subcellularLocation>
</comment>
<feature type="non-terminal residue" evidence="11">
    <location>
        <position position="189"/>
    </location>
</feature>
<evidence type="ECO:0000256" key="6">
    <source>
        <dbReference type="ARBA" id="ARBA00022729"/>
    </source>
</evidence>
<evidence type="ECO:0000256" key="10">
    <source>
        <dbReference type="SAM" id="SignalP"/>
    </source>
</evidence>
<dbReference type="GO" id="GO:0005125">
    <property type="term" value="F:cytokine activity"/>
    <property type="evidence" value="ECO:0007669"/>
    <property type="project" value="UniProtKB-KW"/>
</dbReference>
<evidence type="ECO:0000256" key="7">
    <source>
        <dbReference type="ARBA" id="ARBA00023118"/>
    </source>
</evidence>
<comment type="function">
    <text evidence="1">Has antiviral activities.</text>
</comment>
<evidence type="ECO:0000313" key="11">
    <source>
        <dbReference type="EMBL" id="NXK94643.1"/>
    </source>
</evidence>
<keyword evidence="12" id="KW-1185">Reference proteome</keyword>
<dbReference type="Pfam" id="PF00143">
    <property type="entry name" value="Interferon"/>
    <property type="match status" value="1"/>
</dbReference>
<evidence type="ECO:0000256" key="5">
    <source>
        <dbReference type="ARBA" id="ARBA00022525"/>
    </source>
</evidence>
<sequence>MAVSRSRQPCLWNGTLGLLLVVTALATSLPCQHLWILNNTFPWDALRLLRHMAPNSTETCDLQNEPLIPDTLLQIPFNPQQATRITLSILNHLFYTLSNNHSSQHWQQRPRHRLLNKLQHYIDHLEKCSPKTSRLFKGPGNPLLTIDRYFRDIHHFLPAHNHSACAWEHVRLQAHLFFQRVDKLTRRMR</sequence>
<evidence type="ECO:0000256" key="9">
    <source>
        <dbReference type="RuleBase" id="RU000436"/>
    </source>
</evidence>
<evidence type="ECO:0000313" key="12">
    <source>
        <dbReference type="Proteomes" id="UP000520463"/>
    </source>
</evidence>
<dbReference type="GO" id="GO:0051607">
    <property type="term" value="P:defense response to virus"/>
    <property type="evidence" value="ECO:0007669"/>
    <property type="project" value="UniProtKB-KW"/>
</dbReference>
<dbReference type="GO" id="GO:0006955">
    <property type="term" value="P:immune response"/>
    <property type="evidence" value="ECO:0007669"/>
    <property type="project" value="UniProtKB-ARBA"/>
</dbReference>
<comment type="similarity">
    <text evidence="3 9">Belongs to the alpha/beta interferon family.</text>
</comment>
<dbReference type="GO" id="GO:0005615">
    <property type="term" value="C:extracellular space"/>
    <property type="evidence" value="ECO:0007669"/>
    <property type="project" value="UniProtKB-KW"/>
</dbReference>
<dbReference type="OrthoDB" id="9395915at2759"/>
<dbReference type="InterPro" id="IPR009079">
    <property type="entry name" value="4_helix_cytokine-like_core"/>
</dbReference>
<dbReference type="PROSITE" id="PS00252">
    <property type="entry name" value="INTERFERON_A_B_D"/>
    <property type="match status" value="1"/>
</dbReference>
<feature type="non-terminal residue" evidence="11">
    <location>
        <position position="1"/>
    </location>
</feature>
<dbReference type="SUPFAM" id="SSF47266">
    <property type="entry name" value="4-helical cytokines"/>
    <property type="match status" value="1"/>
</dbReference>
<dbReference type="Proteomes" id="UP000520463">
    <property type="component" value="Unassembled WGS sequence"/>
</dbReference>
<keyword evidence="8" id="KW-1015">Disulfide bond</keyword>
<name>A0A7L0NM72_9PASS</name>
<feature type="chain" id="PRO_5029803154" evidence="10">
    <location>
        <begin position="27"/>
        <end position="189"/>
    </location>
</feature>
<dbReference type="PANTHER" id="PTHR11691:SF73">
    <property type="entry name" value="INTERFERON BETA"/>
    <property type="match status" value="1"/>
</dbReference>
<reference evidence="11 12" key="1">
    <citation type="submission" date="2019-09" db="EMBL/GenBank/DDBJ databases">
        <title>Bird 10,000 Genomes (B10K) Project - Family phase.</title>
        <authorList>
            <person name="Zhang G."/>
        </authorList>
    </citation>
    <scope>NUCLEOTIDE SEQUENCE [LARGE SCALE GENOMIC DNA]</scope>
    <source>
        <strain evidence="11">B10K-DU-001-43</strain>
        <tissue evidence="11">Muscle</tissue>
    </source>
</reference>
<dbReference type="EMBL" id="VXAU01004327">
    <property type="protein sequence ID" value="NXK94643.1"/>
    <property type="molecule type" value="Genomic_DNA"/>
</dbReference>
<evidence type="ECO:0000256" key="4">
    <source>
        <dbReference type="ARBA" id="ARBA00022514"/>
    </source>
</evidence>
<evidence type="ECO:0000256" key="1">
    <source>
        <dbReference type="ARBA" id="ARBA00002718"/>
    </source>
</evidence>
<dbReference type="Gene3D" id="1.20.1250.10">
    <property type="match status" value="1"/>
</dbReference>
<evidence type="ECO:0000256" key="3">
    <source>
        <dbReference type="ARBA" id="ARBA00011033"/>
    </source>
</evidence>
<evidence type="ECO:0000256" key="2">
    <source>
        <dbReference type="ARBA" id="ARBA00004613"/>
    </source>
</evidence>
<gene>
    <name evidence="11" type="primary">Ifn</name>
    <name evidence="11" type="ORF">FORRUF_R00757</name>
</gene>
<dbReference type="SMART" id="SM00076">
    <property type="entry name" value="IFabd"/>
    <property type="match status" value="1"/>
</dbReference>
<dbReference type="InterPro" id="IPR000471">
    <property type="entry name" value="Interferon_alpha/beta/delta"/>
</dbReference>
<dbReference type="PANTHER" id="PTHR11691">
    <property type="entry name" value="TYPE I INTERFERON"/>
    <property type="match status" value="1"/>
</dbReference>
<dbReference type="GO" id="GO:0005126">
    <property type="term" value="F:cytokine receptor binding"/>
    <property type="evidence" value="ECO:0007669"/>
    <property type="project" value="InterPro"/>
</dbReference>
<accession>A0A7L0NM72</accession>
<keyword evidence="6 10" id="KW-0732">Signal</keyword>
<keyword evidence="5" id="KW-0964">Secreted</keyword>
<organism evidence="11 12">
    <name type="scientific">Formicarius rufipectus</name>
    <dbReference type="NCBI Taxonomy" id="1118560"/>
    <lineage>
        <taxon>Eukaryota</taxon>
        <taxon>Metazoa</taxon>
        <taxon>Chordata</taxon>
        <taxon>Craniata</taxon>
        <taxon>Vertebrata</taxon>
        <taxon>Euteleostomi</taxon>
        <taxon>Archelosauria</taxon>
        <taxon>Archosauria</taxon>
        <taxon>Dinosauria</taxon>
        <taxon>Saurischia</taxon>
        <taxon>Theropoda</taxon>
        <taxon>Coelurosauria</taxon>
        <taxon>Aves</taxon>
        <taxon>Neognathae</taxon>
        <taxon>Neoaves</taxon>
        <taxon>Telluraves</taxon>
        <taxon>Australaves</taxon>
        <taxon>Passeriformes</taxon>
        <taxon>Formicariidae</taxon>
        <taxon>Formicarius</taxon>
    </lineage>
</organism>
<keyword evidence="7 9" id="KW-0051">Antiviral defense</keyword>
<comment type="caution">
    <text evidence="11">The sequence shown here is derived from an EMBL/GenBank/DDBJ whole genome shotgun (WGS) entry which is preliminary data.</text>
</comment>
<protein>
    <submittedName>
        <fullName evidence="11">IFN protein</fullName>
    </submittedName>
</protein>
<feature type="signal peptide" evidence="10">
    <location>
        <begin position="1"/>
        <end position="26"/>
    </location>
</feature>